<evidence type="ECO:0000259" key="6">
    <source>
        <dbReference type="Pfam" id="PF01699"/>
    </source>
</evidence>
<feature type="transmembrane region" description="Helical" evidence="5">
    <location>
        <begin position="66"/>
        <end position="90"/>
    </location>
</feature>
<gene>
    <name evidence="7" type="ORF">D4A92_14430</name>
</gene>
<protein>
    <submittedName>
        <fullName evidence="7">Sodium:calcium antiporter</fullName>
    </submittedName>
</protein>
<dbReference type="InterPro" id="IPR004837">
    <property type="entry name" value="NaCa_Exmemb"/>
</dbReference>
<dbReference type="RefSeq" id="WP_203014541.1">
    <property type="nucleotide sequence ID" value="NZ_CP032405.1"/>
</dbReference>
<comment type="subcellular location">
    <subcellularLocation>
        <location evidence="1">Membrane</location>
        <topology evidence="1">Multi-pass membrane protein</topology>
    </subcellularLocation>
</comment>
<sequence length="310" mass="32462">MDYLFVAGGLVGLYFGAEWLLRGAIGVAQKLAIPTLIVSLVIVGFGTSMPELLVSVRAALTGSSDIALGNVVGSNTANILLIVGTCALIFPITHWDKGVKRDTYVMIGAAVLLLGLVQFEAIGRLAGLVMVAVLIAYILYAYIQGKGTIEELANEDVKHEILGTGFMTLLIVGGLATLFVGAELLVRGATNLARDFGISEAVIGLTVVAVGTSLPELATGIMSAMRKHSDIMIGNIVGSNIFNILFILGVTSVIQPISVDPRFGSFDVPVMLGITLGFAFLLLAHLGVRRLTAGAMLVAYVGYTLALVQV</sequence>
<evidence type="ECO:0000256" key="2">
    <source>
        <dbReference type="ARBA" id="ARBA00022692"/>
    </source>
</evidence>
<evidence type="ECO:0000256" key="1">
    <source>
        <dbReference type="ARBA" id="ARBA00004141"/>
    </source>
</evidence>
<dbReference type="InterPro" id="IPR004481">
    <property type="entry name" value="K/Na/Ca-exchanger"/>
</dbReference>
<evidence type="ECO:0000256" key="3">
    <source>
        <dbReference type="ARBA" id="ARBA00022989"/>
    </source>
</evidence>
<accession>A0ABX7EXE2</accession>
<dbReference type="InterPro" id="IPR044880">
    <property type="entry name" value="NCX_ion-bd_dom_sf"/>
</dbReference>
<feature type="transmembrane region" description="Helical" evidence="5">
    <location>
        <begin position="37"/>
        <end position="60"/>
    </location>
</feature>
<dbReference type="PANTHER" id="PTHR10846">
    <property type="entry name" value="SODIUM/POTASSIUM/CALCIUM EXCHANGER"/>
    <property type="match status" value="1"/>
</dbReference>
<evidence type="ECO:0000313" key="7">
    <source>
        <dbReference type="EMBL" id="QRF52538.1"/>
    </source>
</evidence>
<keyword evidence="2 5" id="KW-0812">Transmembrane</keyword>
<dbReference type="Gene3D" id="1.20.1420.30">
    <property type="entry name" value="NCX, central ion-binding region"/>
    <property type="match status" value="1"/>
</dbReference>
<organism evidence="7 8">
    <name type="scientific">Rhizobium rosettiformans</name>
    <dbReference type="NCBI Taxonomy" id="1368430"/>
    <lineage>
        <taxon>Bacteria</taxon>
        <taxon>Pseudomonadati</taxon>
        <taxon>Pseudomonadota</taxon>
        <taxon>Alphaproteobacteria</taxon>
        <taxon>Hyphomicrobiales</taxon>
        <taxon>Rhizobiaceae</taxon>
        <taxon>Rhizobium/Agrobacterium group</taxon>
        <taxon>Rhizobium</taxon>
    </lineage>
</organism>
<evidence type="ECO:0000256" key="5">
    <source>
        <dbReference type="SAM" id="Phobius"/>
    </source>
</evidence>
<feature type="domain" description="Sodium/calcium exchanger membrane region" evidence="6">
    <location>
        <begin position="168"/>
        <end position="307"/>
    </location>
</feature>
<evidence type="ECO:0000256" key="4">
    <source>
        <dbReference type="ARBA" id="ARBA00023136"/>
    </source>
</evidence>
<feature type="transmembrane region" description="Helical" evidence="5">
    <location>
        <begin position="231"/>
        <end position="254"/>
    </location>
</feature>
<dbReference type="Pfam" id="PF01699">
    <property type="entry name" value="Na_Ca_ex"/>
    <property type="match status" value="2"/>
</dbReference>
<feature type="domain" description="Sodium/calcium exchanger membrane region" evidence="6">
    <location>
        <begin position="4"/>
        <end position="142"/>
    </location>
</feature>
<evidence type="ECO:0000313" key="8">
    <source>
        <dbReference type="Proteomes" id="UP000596351"/>
    </source>
</evidence>
<feature type="transmembrane region" description="Helical" evidence="5">
    <location>
        <begin position="164"/>
        <end position="186"/>
    </location>
</feature>
<dbReference type="Gene3D" id="6.10.280.80">
    <property type="entry name" value="NCX, peripheral helical region"/>
    <property type="match status" value="1"/>
</dbReference>
<dbReference type="EMBL" id="CP032405">
    <property type="protein sequence ID" value="QRF52538.1"/>
    <property type="molecule type" value="Genomic_DNA"/>
</dbReference>
<reference evidence="7 8" key="1">
    <citation type="submission" date="2018-09" db="EMBL/GenBank/DDBJ databases">
        <title>Rhizobium sp. MAE2-X.</title>
        <authorList>
            <person name="Lee Y."/>
            <person name="Jeon C.O."/>
        </authorList>
    </citation>
    <scope>NUCLEOTIDE SEQUENCE [LARGE SCALE GENOMIC DNA]</scope>
    <source>
        <strain evidence="7 8">MAE2-X</strain>
    </source>
</reference>
<keyword evidence="4 5" id="KW-0472">Membrane</keyword>
<feature type="transmembrane region" description="Helical" evidence="5">
    <location>
        <begin position="198"/>
        <end position="219"/>
    </location>
</feature>
<feature type="transmembrane region" description="Helical" evidence="5">
    <location>
        <begin position="266"/>
        <end position="284"/>
    </location>
</feature>
<dbReference type="PANTHER" id="PTHR10846:SF8">
    <property type="entry name" value="INNER MEMBRANE PROTEIN YRBG"/>
    <property type="match status" value="1"/>
</dbReference>
<feature type="transmembrane region" description="Helical" evidence="5">
    <location>
        <begin position="6"/>
        <end position="25"/>
    </location>
</feature>
<keyword evidence="8" id="KW-1185">Reference proteome</keyword>
<dbReference type="Proteomes" id="UP000596351">
    <property type="component" value="Chromosome"/>
</dbReference>
<name>A0ABX7EXE2_9HYPH</name>
<feature type="transmembrane region" description="Helical" evidence="5">
    <location>
        <begin position="102"/>
        <end position="119"/>
    </location>
</feature>
<keyword evidence="3 5" id="KW-1133">Transmembrane helix</keyword>
<dbReference type="NCBIfam" id="TIGR00367">
    <property type="entry name" value="calcium/sodium antiporter"/>
    <property type="match status" value="1"/>
</dbReference>
<feature type="transmembrane region" description="Helical" evidence="5">
    <location>
        <begin position="125"/>
        <end position="143"/>
    </location>
</feature>
<proteinExistence type="predicted"/>